<evidence type="ECO:0000259" key="10">
    <source>
        <dbReference type="Pfam" id="PF07714"/>
    </source>
</evidence>
<dbReference type="Pfam" id="PF07714">
    <property type="entry name" value="PK_Tyr_Ser-Thr"/>
    <property type="match status" value="1"/>
</dbReference>
<evidence type="ECO:0000256" key="8">
    <source>
        <dbReference type="ARBA" id="ARBA00023170"/>
    </source>
</evidence>
<evidence type="ECO:0000256" key="6">
    <source>
        <dbReference type="ARBA" id="ARBA00022989"/>
    </source>
</evidence>
<keyword evidence="4" id="KW-0547">Nucleotide-binding</keyword>
<keyword evidence="8 11" id="KW-0675">Receptor</keyword>
<sequence>MTPDLPETLFEKLYTYESDVWSYGIILWEIMTFGTITLSVCCQCGDTLPTLGEWLPNGETNRLHGGRWKYNGSGRFDNSLFLPHVNAIQFLIYENTGQWIGSFIYFNLVDQYCTYIDL</sequence>
<keyword evidence="7 9" id="KW-0472">Membrane</keyword>
<dbReference type="GO" id="GO:0043235">
    <property type="term" value="C:receptor complex"/>
    <property type="evidence" value="ECO:0007669"/>
    <property type="project" value="TreeGrafter"/>
</dbReference>
<evidence type="ECO:0000256" key="1">
    <source>
        <dbReference type="ARBA" id="ARBA00004370"/>
    </source>
</evidence>
<evidence type="ECO:0000256" key="7">
    <source>
        <dbReference type="ARBA" id="ARBA00023136"/>
    </source>
</evidence>
<evidence type="ECO:0000256" key="9">
    <source>
        <dbReference type="SAM" id="Phobius"/>
    </source>
</evidence>
<comment type="subcellular location">
    <subcellularLocation>
        <location evidence="1">Membrane</location>
    </subcellularLocation>
</comment>
<dbReference type="InterPro" id="IPR050122">
    <property type="entry name" value="RTK"/>
</dbReference>
<keyword evidence="6 9" id="KW-1133">Transmembrane helix</keyword>
<dbReference type="GO" id="GO:0005886">
    <property type="term" value="C:plasma membrane"/>
    <property type="evidence" value="ECO:0007669"/>
    <property type="project" value="TreeGrafter"/>
</dbReference>
<dbReference type="AlphaFoldDB" id="A0A8D8WSX5"/>
<evidence type="ECO:0000313" key="11">
    <source>
        <dbReference type="EMBL" id="CAG6669184.1"/>
    </source>
</evidence>
<accession>A0A8D8WSX5</accession>
<keyword evidence="3" id="KW-0732">Signal</keyword>
<dbReference type="InterPro" id="IPR001245">
    <property type="entry name" value="Ser-Thr/Tyr_kinase_cat_dom"/>
</dbReference>
<protein>
    <submittedName>
        <fullName evidence="11">Mast/stem cell growth factor receptor kita</fullName>
    </submittedName>
</protein>
<evidence type="ECO:0000256" key="3">
    <source>
        <dbReference type="ARBA" id="ARBA00022729"/>
    </source>
</evidence>
<keyword evidence="5" id="KW-0067">ATP-binding</keyword>
<evidence type="ECO:0000256" key="4">
    <source>
        <dbReference type="ARBA" id="ARBA00022741"/>
    </source>
</evidence>
<dbReference type="GO" id="GO:0005524">
    <property type="term" value="F:ATP binding"/>
    <property type="evidence" value="ECO:0007669"/>
    <property type="project" value="UniProtKB-KW"/>
</dbReference>
<dbReference type="Gene3D" id="1.10.510.10">
    <property type="entry name" value="Transferase(Phosphotransferase) domain 1"/>
    <property type="match status" value="1"/>
</dbReference>
<feature type="domain" description="Serine-threonine/tyrosine-protein kinase catalytic" evidence="10">
    <location>
        <begin position="6"/>
        <end position="37"/>
    </location>
</feature>
<dbReference type="PANTHER" id="PTHR24416">
    <property type="entry name" value="TYROSINE-PROTEIN KINASE RECEPTOR"/>
    <property type="match status" value="1"/>
</dbReference>
<proteinExistence type="predicted"/>
<dbReference type="GO" id="GO:0004714">
    <property type="term" value="F:transmembrane receptor protein tyrosine kinase activity"/>
    <property type="evidence" value="ECO:0007669"/>
    <property type="project" value="TreeGrafter"/>
</dbReference>
<evidence type="ECO:0000256" key="5">
    <source>
        <dbReference type="ARBA" id="ARBA00022840"/>
    </source>
</evidence>
<dbReference type="SUPFAM" id="SSF56112">
    <property type="entry name" value="Protein kinase-like (PK-like)"/>
    <property type="match status" value="1"/>
</dbReference>
<dbReference type="EMBL" id="HBUF01220350">
    <property type="protein sequence ID" value="CAG6669184.1"/>
    <property type="molecule type" value="Transcribed_RNA"/>
</dbReference>
<organism evidence="11">
    <name type="scientific">Cacopsylla melanoneura</name>
    <dbReference type="NCBI Taxonomy" id="428564"/>
    <lineage>
        <taxon>Eukaryota</taxon>
        <taxon>Metazoa</taxon>
        <taxon>Ecdysozoa</taxon>
        <taxon>Arthropoda</taxon>
        <taxon>Hexapoda</taxon>
        <taxon>Insecta</taxon>
        <taxon>Pterygota</taxon>
        <taxon>Neoptera</taxon>
        <taxon>Paraneoptera</taxon>
        <taxon>Hemiptera</taxon>
        <taxon>Sternorrhyncha</taxon>
        <taxon>Psylloidea</taxon>
        <taxon>Psyllidae</taxon>
        <taxon>Psyllinae</taxon>
        <taxon>Cacopsylla</taxon>
    </lineage>
</organism>
<keyword evidence="2 9" id="KW-0812">Transmembrane</keyword>
<dbReference type="GO" id="GO:0007169">
    <property type="term" value="P:cell surface receptor protein tyrosine kinase signaling pathway"/>
    <property type="evidence" value="ECO:0007669"/>
    <property type="project" value="TreeGrafter"/>
</dbReference>
<feature type="transmembrane region" description="Helical" evidence="9">
    <location>
        <begin position="20"/>
        <end position="41"/>
    </location>
</feature>
<evidence type="ECO:0000256" key="2">
    <source>
        <dbReference type="ARBA" id="ARBA00022692"/>
    </source>
</evidence>
<reference evidence="11" key="1">
    <citation type="submission" date="2021-05" db="EMBL/GenBank/DDBJ databases">
        <authorList>
            <person name="Alioto T."/>
            <person name="Alioto T."/>
            <person name="Gomez Garrido J."/>
        </authorList>
    </citation>
    <scope>NUCLEOTIDE SEQUENCE</scope>
</reference>
<dbReference type="PANTHER" id="PTHR24416:SF550">
    <property type="entry name" value="FIBROBLAST GROWTH FACTOR RECEPTOR HOMOLOG 1-RELATED"/>
    <property type="match status" value="1"/>
</dbReference>
<name>A0A8D8WSX5_9HEMI</name>
<dbReference type="InterPro" id="IPR011009">
    <property type="entry name" value="Kinase-like_dom_sf"/>
</dbReference>